<evidence type="ECO:0000313" key="2">
    <source>
        <dbReference type="Proteomes" id="UP000285648"/>
    </source>
</evidence>
<protein>
    <submittedName>
        <fullName evidence="1">Uncharacterized protein</fullName>
    </submittedName>
</protein>
<gene>
    <name evidence="1" type="ORF">BIY29_05350</name>
</gene>
<dbReference type="RefSeq" id="WP_121574156.1">
    <property type="nucleotide sequence ID" value="NZ_MJLZ01000008.1"/>
</dbReference>
<dbReference type="Proteomes" id="UP000285648">
    <property type="component" value="Unassembled WGS sequence"/>
</dbReference>
<accession>A0A421DQY7</accession>
<sequence length="69" mass="7406">MRDEDSGNIDGIDGTSINTLEDAAIIINSFVCQGRIGPARPDDFEAESILAHLSILVHQVEAGARKREG</sequence>
<proteinExistence type="predicted"/>
<name>A0A421DQY7_9GAMM</name>
<reference evidence="1 2" key="1">
    <citation type="submission" date="2016-09" db="EMBL/GenBank/DDBJ databases">
        <authorList>
            <person name="Doonan J."/>
            <person name="Pachebat J.A."/>
            <person name="Golyshin P.N."/>
            <person name="Denman S."/>
            <person name="Mcdonald J.E."/>
        </authorList>
    </citation>
    <scope>NUCLEOTIDE SEQUENCE [LARGE SCALE GENOMIC DNA]</scope>
    <source>
        <strain evidence="1 2">NCPPB 3934</strain>
    </source>
</reference>
<evidence type="ECO:0000313" key="1">
    <source>
        <dbReference type="EMBL" id="RLM26487.1"/>
    </source>
</evidence>
<dbReference type="AlphaFoldDB" id="A0A421DQY7"/>
<organism evidence="1 2">
    <name type="scientific">Brenneria alni</name>
    <dbReference type="NCBI Taxonomy" id="71656"/>
    <lineage>
        <taxon>Bacteria</taxon>
        <taxon>Pseudomonadati</taxon>
        <taxon>Pseudomonadota</taxon>
        <taxon>Gammaproteobacteria</taxon>
        <taxon>Enterobacterales</taxon>
        <taxon>Pectobacteriaceae</taxon>
        <taxon>Brenneria</taxon>
    </lineage>
</organism>
<dbReference type="EMBL" id="MJLZ01000008">
    <property type="protein sequence ID" value="RLM26487.1"/>
    <property type="molecule type" value="Genomic_DNA"/>
</dbReference>
<keyword evidence="2" id="KW-1185">Reference proteome</keyword>
<comment type="caution">
    <text evidence="1">The sequence shown here is derived from an EMBL/GenBank/DDBJ whole genome shotgun (WGS) entry which is preliminary data.</text>
</comment>